<gene>
    <name evidence="4" type="ORF">J437_LFUL009331</name>
</gene>
<evidence type="ECO:0000313" key="4">
    <source>
        <dbReference type="EMBL" id="KAG8228466.1"/>
    </source>
</evidence>
<dbReference type="InterPro" id="IPR036291">
    <property type="entry name" value="NAD(P)-bd_dom_sf"/>
</dbReference>
<accession>A0A8K0K4Z7</accession>
<dbReference type="PRINTS" id="PR00080">
    <property type="entry name" value="SDRFAMILY"/>
</dbReference>
<keyword evidence="5" id="KW-1185">Reference proteome</keyword>
<evidence type="ECO:0000313" key="5">
    <source>
        <dbReference type="Proteomes" id="UP000792457"/>
    </source>
</evidence>
<keyword evidence="3" id="KW-1133">Transmembrane helix</keyword>
<dbReference type="OrthoDB" id="542013at2759"/>
<feature type="transmembrane region" description="Helical" evidence="3">
    <location>
        <begin position="249"/>
        <end position="267"/>
    </location>
</feature>
<protein>
    <recommendedName>
        <fullName evidence="6">Retinol dehydrogenase 13</fullName>
    </recommendedName>
</protein>
<dbReference type="Pfam" id="PF00106">
    <property type="entry name" value="adh_short"/>
    <property type="match status" value="1"/>
</dbReference>
<dbReference type="Gene3D" id="3.40.50.720">
    <property type="entry name" value="NAD(P)-binding Rossmann-like Domain"/>
    <property type="match status" value="1"/>
</dbReference>
<dbReference type="EMBL" id="KZ308374">
    <property type="protein sequence ID" value="KAG8228466.1"/>
    <property type="molecule type" value="Genomic_DNA"/>
</dbReference>
<reference evidence="4" key="2">
    <citation type="submission" date="2017-10" db="EMBL/GenBank/DDBJ databases">
        <title>Ladona fulva Genome sequencing and assembly.</title>
        <authorList>
            <person name="Murali S."/>
            <person name="Richards S."/>
            <person name="Bandaranaike D."/>
            <person name="Bellair M."/>
            <person name="Blankenburg K."/>
            <person name="Chao H."/>
            <person name="Dinh H."/>
            <person name="Doddapaneni H."/>
            <person name="Dugan-Rocha S."/>
            <person name="Elkadiri S."/>
            <person name="Gnanaolivu R."/>
            <person name="Hernandez B."/>
            <person name="Skinner E."/>
            <person name="Javaid M."/>
            <person name="Lee S."/>
            <person name="Li M."/>
            <person name="Ming W."/>
            <person name="Munidasa M."/>
            <person name="Muniz J."/>
            <person name="Nguyen L."/>
            <person name="Hughes D."/>
            <person name="Osuji N."/>
            <person name="Pu L.-L."/>
            <person name="Puazo M."/>
            <person name="Qu C."/>
            <person name="Quiroz J."/>
            <person name="Raj R."/>
            <person name="Weissenberger G."/>
            <person name="Xin Y."/>
            <person name="Zou X."/>
            <person name="Han Y."/>
            <person name="Worley K."/>
            <person name="Muzny D."/>
            <person name="Gibbs R."/>
        </authorList>
    </citation>
    <scope>NUCLEOTIDE SEQUENCE</scope>
    <source>
        <strain evidence="4">Sampled in the wild</strain>
    </source>
</reference>
<dbReference type="Proteomes" id="UP000792457">
    <property type="component" value="Unassembled WGS sequence"/>
</dbReference>
<sequence length="334" mass="36916">MDNPFPQDPLTSSWWPYIIGLVVAVVTCIRSYMGGQDCPTAERIDGKRVIITGSSSGMGYQTALQLASRGGEIMLACRDMTGANTAAKRITRKVKDAKIIVKKIDLSSLHSIHQFVETLDWESVDILINNAGIAFCPFEKTEEGFEQHFVSNYLGHFLLTHLLLPKLEAAPNARVINVSSQAHMAGDINLSDLNRETNYTAREAFGQSKLALVLMAREMAKRMKGSTVTVNALNPGLVRSTRHMRRSPLSSSIIIKFAVYPWMWLLMKNPAQGAQTSIYLSVAPELSDVTGRYFSDCQAVDPSQCAQDENLAADLYEKSCQLVNIKPLPKSKSE</sequence>
<comment type="similarity">
    <text evidence="2">Belongs to the short-chain dehydrogenases/reductases (SDR) family.</text>
</comment>
<dbReference type="SUPFAM" id="SSF51735">
    <property type="entry name" value="NAD(P)-binding Rossmann-fold domains"/>
    <property type="match status" value="1"/>
</dbReference>
<proteinExistence type="inferred from homology"/>
<dbReference type="AlphaFoldDB" id="A0A8K0K4Z7"/>
<keyword evidence="1" id="KW-0560">Oxidoreductase</keyword>
<name>A0A8K0K4Z7_LADFU</name>
<dbReference type="PANTHER" id="PTHR43157">
    <property type="entry name" value="PHOSPHATIDYLINOSITOL-GLYCAN BIOSYNTHESIS CLASS F PROTEIN-RELATED"/>
    <property type="match status" value="1"/>
</dbReference>
<comment type="caution">
    <text evidence="4">The sequence shown here is derived from an EMBL/GenBank/DDBJ whole genome shotgun (WGS) entry which is preliminary data.</text>
</comment>
<feature type="transmembrane region" description="Helical" evidence="3">
    <location>
        <begin position="14"/>
        <end position="33"/>
    </location>
</feature>
<dbReference type="InterPro" id="IPR002347">
    <property type="entry name" value="SDR_fam"/>
</dbReference>
<reference evidence="4" key="1">
    <citation type="submission" date="2013-04" db="EMBL/GenBank/DDBJ databases">
        <authorList>
            <person name="Qu J."/>
            <person name="Murali S.C."/>
            <person name="Bandaranaike D."/>
            <person name="Bellair M."/>
            <person name="Blankenburg K."/>
            <person name="Chao H."/>
            <person name="Dinh H."/>
            <person name="Doddapaneni H."/>
            <person name="Downs B."/>
            <person name="Dugan-Rocha S."/>
            <person name="Elkadiri S."/>
            <person name="Gnanaolivu R.D."/>
            <person name="Hernandez B."/>
            <person name="Javaid M."/>
            <person name="Jayaseelan J.C."/>
            <person name="Lee S."/>
            <person name="Li M."/>
            <person name="Ming W."/>
            <person name="Munidasa M."/>
            <person name="Muniz J."/>
            <person name="Nguyen L."/>
            <person name="Ongeri F."/>
            <person name="Osuji N."/>
            <person name="Pu L.-L."/>
            <person name="Puazo M."/>
            <person name="Qu C."/>
            <person name="Quiroz J."/>
            <person name="Raj R."/>
            <person name="Weissenberger G."/>
            <person name="Xin Y."/>
            <person name="Zou X."/>
            <person name="Han Y."/>
            <person name="Richards S."/>
            <person name="Worley K."/>
            <person name="Muzny D."/>
            <person name="Gibbs R."/>
        </authorList>
    </citation>
    <scope>NUCLEOTIDE SEQUENCE</scope>
    <source>
        <strain evidence="4">Sampled in the wild</strain>
    </source>
</reference>
<organism evidence="4 5">
    <name type="scientific">Ladona fulva</name>
    <name type="common">Scarce chaser dragonfly</name>
    <name type="synonym">Libellula fulva</name>
    <dbReference type="NCBI Taxonomy" id="123851"/>
    <lineage>
        <taxon>Eukaryota</taxon>
        <taxon>Metazoa</taxon>
        <taxon>Ecdysozoa</taxon>
        <taxon>Arthropoda</taxon>
        <taxon>Hexapoda</taxon>
        <taxon>Insecta</taxon>
        <taxon>Pterygota</taxon>
        <taxon>Palaeoptera</taxon>
        <taxon>Odonata</taxon>
        <taxon>Epiprocta</taxon>
        <taxon>Anisoptera</taxon>
        <taxon>Libelluloidea</taxon>
        <taxon>Libellulidae</taxon>
        <taxon>Ladona</taxon>
    </lineage>
</organism>
<evidence type="ECO:0000256" key="1">
    <source>
        <dbReference type="ARBA" id="ARBA00023002"/>
    </source>
</evidence>
<evidence type="ECO:0008006" key="6">
    <source>
        <dbReference type="Google" id="ProtNLM"/>
    </source>
</evidence>
<dbReference type="PANTHER" id="PTHR43157:SF31">
    <property type="entry name" value="PHOSPHATIDYLINOSITOL-GLYCAN BIOSYNTHESIS CLASS F PROTEIN"/>
    <property type="match status" value="1"/>
</dbReference>
<keyword evidence="3" id="KW-0472">Membrane</keyword>
<evidence type="ECO:0000256" key="3">
    <source>
        <dbReference type="SAM" id="Phobius"/>
    </source>
</evidence>
<evidence type="ECO:0000256" key="2">
    <source>
        <dbReference type="RuleBase" id="RU000363"/>
    </source>
</evidence>
<keyword evidence="3" id="KW-0812">Transmembrane</keyword>
<dbReference type="PRINTS" id="PR00081">
    <property type="entry name" value="GDHRDH"/>
</dbReference>
<dbReference type="GO" id="GO:0016491">
    <property type="term" value="F:oxidoreductase activity"/>
    <property type="evidence" value="ECO:0007669"/>
    <property type="project" value="UniProtKB-KW"/>
</dbReference>